<dbReference type="RefSeq" id="WP_281883482.1">
    <property type="nucleotide sequence ID" value="NZ_BSDP01000001.1"/>
</dbReference>
<gene>
    <name evidence="5" type="ORF">ARHIZOSPH14_14110</name>
</gene>
<sequence length="184" mass="20866">MPAAPHREPVLSLERWSTDDLPVLVHSNTRRMTQYLGGPESHATLLKRHARYLRAWETGDARMFRIEVEGVPDPVGSVGYWEDEWHGRPVFESGWSVHTPYQDNGYATRAMRLLVADAAAHRTPERALLVAFPMVENLPSNALCRRLGFRDEGEQEYPGRRGGTVRVRAWSVDLRDVPAQPVDA</sequence>
<evidence type="ECO:0000256" key="3">
    <source>
        <dbReference type="ARBA" id="ARBA00038502"/>
    </source>
</evidence>
<comment type="similarity">
    <text evidence="3">Belongs to the acetyltransferase family. RimJ subfamily.</text>
</comment>
<accession>A0A9W6CUQ5</accession>
<dbReference type="Pfam" id="PF13302">
    <property type="entry name" value="Acetyltransf_3"/>
    <property type="match status" value="1"/>
</dbReference>
<dbReference type="PANTHER" id="PTHR43792:SF8">
    <property type="entry name" value="[RIBOSOMAL PROTEIN US5]-ALANINE N-ACETYLTRANSFERASE"/>
    <property type="match status" value="1"/>
</dbReference>
<evidence type="ECO:0000256" key="2">
    <source>
        <dbReference type="ARBA" id="ARBA00023315"/>
    </source>
</evidence>
<dbReference type="AlphaFoldDB" id="A0A9W6CUQ5"/>
<keyword evidence="1" id="KW-0808">Transferase</keyword>
<proteinExistence type="inferred from homology"/>
<dbReference type="GO" id="GO:0008999">
    <property type="term" value="F:protein-N-terminal-alanine acetyltransferase activity"/>
    <property type="evidence" value="ECO:0007669"/>
    <property type="project" value="TreeGrafter"/>
</dbReference>
<evidence type="ECO:0000259" key="4">
    <source>
        <dbReference type="PROSITE" id="PS51186"/>
    </source>
</evidence>
<evidence type="ECO:0000313" key="5">
    <source>
        <dbReference type="EMBL" id="GLI27169.1"/>
    </source>
</evidence>
<keyword evidence="6" id="KW-1185">Reference proteome</keyword>
<dbReference type="GO" id="GO:0005737">
    <property type="term" value="C:cytoplasm"/>
    <property type="evidence" value="ECO:0007669"/>
    <property type="project" value="TreeGrafter"/>
</dbReference>
<dbReference type="InterPro" id="IPR000182">
    <property type="entry name" value="GNAT_dom"/>
</dbReference>
<protein>
    <submittedName>
        <fullName evidence="5">N-acetyltransferase GCN5</fullName>
    </submittedName>
</protein>
<dbReference type="Proteomes" id="UP001144396">
    <property type="component" value="Unassembled WGS sequence"/>
</dbReference>
<dbReference type="PANTHER" id="PTHR43792">
    <property type="entry name" value="GNAT FAMILY, PUTATIVE (AFU_ORTHOLOGUE AFUA_3G00765)-RELATED-RELATED"/>
    <property type="match status" value="1"/>
</dbReference>
<comment type="caution">
    <text evidence="5">The sequence shown here is derived from an EMBL/GenBank/DDBJ whole genome shotgun (WGS) entry which is preliminary data.</text>
</comment>
<dbReference type="EMBL" id="BSDP01000001">
    <property type="protein sequence ID" value="GLI27169.1"/>
    <property type="molecule type" value="Genomic_DNA"/>
</dbReference>
<feature type="domain" description="N-acetyltransferase" evidence="4">
    <location>
        <begin position="11"/>
        <end position="175"/>
    </location>
</feature>
<dbReference type="SUPFAM" id="SSF55729">
    <property type="entry name" value="Acyl-CoA N-acyltransferases (Nat)"/>
    <property type="match status" value="1"/>
</dbReference>
<evidence type="ECO:0000256" key="1">
    <source>
        <dbReference type="ARBA" id="ARBA00022679"/>
    </source>
</evidence>
<organism evidence="5 6">
    <name type="scientific">Agromyces rhizosphaerae</name>
    <dbReference type="NCBI Taxonomy" id="88374"/>
    <lineage>
        <taxon>Bacteria</taxon>
        <taxon>Bacillati</taxon>
        <taxon>Actinomycetota</taxon>
        <taxon>Actinomycetes</taxon>
        <taxon>Micrococcales</taxon>
        <taxon>Microbacteriaceae</taxon>
        <taxon>Agromyces</taxon>
    </lineage>
</organism>
<dbReference type="InterPro" id="IPR016181">
    <property type="entry name" value="Acyl_CoA_acyltransferase"/>
</dbReference>
<dbReference type="InterPro" id="IPR051531">
    <property type="entry name" value="N-acetyltransferase"/>
</dbReference>
<name>A0A9W6CUQ5_9MICO</name>
<evidence type="ECO:0000313" key="6">
    <source>
        <dbReference type="Proteomes" id="UP001144396"/>
    </source>
</evidence>
<dbReference type="Gene3D" id="3.40.630.30">
    <property type="match status" value="1"/>
</dbReference>
<dbReference type="PROSITE" id="PS51186">
    <property type="entry name" value="GNAT"/>
    <property type="match status" value="1"/>
</dbReference>
<keyword evidence="2" id="KW-0012">Acyltransferase</keyword>
<reference evidence="5" key="1">
    <citation type="submission" date="2022-12" db="EMBL/GenBank/DDBJ databases">
        <title>Reference genome sequencing for broad-spectrum identification of bacterial and archaeal isolates by mass spectrometry.</title>
        <authorList>
            <person name="Sekiguchi Y."/>
            <person name="Tourlousse D.M."/>
        </authorList>
    </citation>
    <scope>NUCLEOTIDE SEQUENCE</scope>
    <source>
        <strain evidence="5">14</strain>
    </source>
</reference>